<dbReference type="InterPro" id="IPR025330">
    <property type="entry name" value="DUF4236"/>
</dbReference>
<dbReference type="RefSeq" id="WP_137246908.1">
    <property type="nucleotide sequence ID" value="NZ_SZQA01000008.1"/>
</dbReference>
<dbReference type="Proteomes" id="UP000308705">
    <property type="component" value="Unassembled WGS sequence"/>
</dbReference>
<feature type="domain" description="DUF4236" evidence="1">
    <location>
        <begin position="3"/>
        <end position="53"/>
    </location>
</feature>
<accession>A0A4U3MI07</accession>
<evidence type="ECO:0000313" key="3">
    <source>
        <dbReference type="Proteomes" id="UP000308705"/>
    </source>
</evidence>
<sequence>MGWDYRKSVKVGPLRFHLSRHGVSRSYGGRRFHVYRTPDGRRHVTVRLPGGFHIGKTF</sequence>
<dbReference type="Pfam" id="PF14020">
    <property type="entry name" value="DUF4236"/>
    <property type="match status" value="1"/>
</dbReference>
<comment type="caution">
    <text evidence="2">The sequence shown here is derived from an EMBL/GenBank/DDBJ whole genome shotgun (WGS) entry which is preliminary data.</text>
</comment>
<keyword evidence="3" id="KW-1185">Reference proteome</keyword>
<gene>
    <name evidence="2" type="ORF">FDA94_10705</name>
</gene>
<dbReference type="EMBL" id="SZQA01000008">
    <property type="protein sequence ID" value="TKK88985.1"/>
    <property type="molecule type" value="Genomic_DNA"/>
</dbReference>
<evidence type="ECO:0000259" key="1">
    <source>
        <dbReference type="Pfam" id="PF14020"/>
    </source>
</evidence>
<dbReference type="AlphaFoldDB" id="A0A4U3MI07"/>
<proteinExistence type="predicted"/>
<reference evidence="2 3" key="1">
    <citation type="submission" date="2019-04" db="EMBL/GenBank/DDBJ databases">
        <title>Herbidospora sp. NEAU-GS14.nov., a novel actinomycete isolated from soil.</title>
        <authorList>
            <person name="Han L."/>
        </authorList>
    </citation>
    <scope>NUCLEOTIDE SEQUENCE [LARGE SCALE GENOMIC DNA]</scope>
    <source>
        <strain evidence="2 3">NEAU-GS14</strain>
    </source>
</reference>
<dbReference type="OrthoDB" id="5111285at2"/>
<evidence type="ECO:0000313" key="2">
    <source>
        <dbReference type="EMBL" id="TKK88985.1"/>
    </source>
</evidence>
<protein>
    <submittedName>
        <fullName evidence="2">DUF4236 domain-containing protein</fullName>
    </submittedName>
</protein>
<organism evidence="2 3">
    <name type="scientific">Herbidospora galbida</name>
    <dbReference type="NCBI Taxonomy" id="2575442"/>
    <lineage>
        <taxon>Bacteria</taxon>
        <taxon>Bacillati</taxon>
        <taxon>Actinomycetota</taxon>
        <taxon>Actinomycetes</taxon>
        <taxon>Streptosporangiales</taxon>
        <taxon>Streptosporangiaceae</taxon>
        <taxon>Herbidospora</taxon>
    </lineage>
</organism>
<name>A0A4U3MI07_9ACTN</name>